<dbReference type="Pfam" id="PF10551">
    <property type="entry name" value="MULE"/>
    <property type="match status" value="1"/>
</dbReference>
<proteinExistence type="inferred from homology"/>
<dbReference type="SUPFAM" id="SSF57756">
    <property type="entry name" value="Retrovirus zinc finger-like domains"/>
    <property type="match status" value="1"/>
</dbReference>
<dbReference type="InterPro" id="IPR004330">
    <property type="entry name" value="FAR1_DNA_bnd_dom"/>
</dbReference>
<organism evidence="9 10">
    <name type="scientific">Juglans regia</name>
    <name type="common">English walnut</name>
    <dbReference type="NCBI Taxonomy" id="51240"/>
    <lineage>
        <taxon>Eukaryota</taxon>
        <taxon>Viridiplantae</taxon>
        <taxon>Streptophyta</taxon>
        <taxon>Embryophyta</taxon>
        <taxon>Tracheophyta</taxon>
        <taxon>Spermatophyta</taxon>
        <taxon>Magnoliopsida</taxon>
        <taxon>eudicotyledons</taxon>
        <taxon>Gunneridae</taxon>
        <taxon>Pentapetalae</taxon>
        <taxon>rosids</taxon>
        <taxon>fabids</taxon>
        <taxon>Fagales</taxon>
        <taxon>Juglandaceae</taxon>
        <taxon>Juglans</taxon>
    </lineage>
</organism>
<dbReference type="GO" id="GO:0003676">
    <property type="term" value="F:nucleic acid binding"/>
    <property type="evidence" value="ECO:0007669"/>
    <property type="project" value="InterPro"/>
</dbReference>
<dbReference type="InterPro" id="IPR018289">
    <property type="entry name" value="MULE_transposase_dom"/>
</dbReference>
<feature type="region of interest" description="Disordered" evidence="7">
    <location>
        <begin position="738"/>
        <end position="770"/>
    </location>
</feature>
<feature type="compositionally biased region" description="Basic residues" evidence="7">
    <location>
        <begin position="748"/>
        <end position="758"/>
    </location>
</feature>
<comment type="subcellular location">
    <subcellularLocation>
        <location evidence="6">Nucleus</location>
    </subcellularLocation>
</comment>
<keyword evidence="3 5" id="KW-0863">Zinc-finger</keyword>
<accession>A0A6P9EHC0</accession>
<protein>
    <recommendedName>
        <fullName evidence="6">Protein FAR1-RELATED SEQUENCE</fullName>
    </recommendedName>
</protein>
<dbReference type="Pfam" id="PF04434">
    <property type="entry name" value="SWIM"/>
    <property type="match status" value="1"/>
</dbReference>
<dbReference type="InterPro" id="IPR036875">
    <property type="entry name" value="Znf_CCHC_sf"/>
</dbReference>
<dbReference type="GeneID" id="109010082"/>
<dbReference type="GO" id="GO:0006355">
    <property type="term" value="P:regulation of DNA-templated transcription"/>
    <property type="evidence" value="ECO:0007669"/>
    <property type="project" value="UniProtKB-UniRule"/>
</dbReference>
<dbReference type="InParanoid" id="A0A6P9EHC0"/>
<dbReference type="AlphaFoldDB" id="A0A6P9EHC0"/>
<dbReference type="RefSeq" id="XP_035543543.1">
    <property type="nucleotide sequence ID" value="XM_035687650.1"/>
</dbReference>
<dbReference type="PANTHER" id="PTHR31669:SF293">
    <property type="entry name" value="PROTEIN FAR1-RELATED SEQUENCE"/>
    <property type="match status" value="1"/>
</dbReference>
<keyword evidence="4 6" id="KW-0862">Zinc</keyword>
<dbReference type="Pfam" id="PF03101">
    <property type="entry name" value="FAR1"/>
    <property type="match status" value="1"/>
</dbReference>
<comment type="function">
    <text evidence="6">Putative transcription activator involved in regulating light control of development.</text>
</comment>
<feature type="domain" description="SWIM-type" evidence="8">
    <location>
        <begin position="592"/>
        <end position="628"/>
    </location>
</feature>
<dbReference type="SMART" id="SM00575">
    <property type="entry name" value="ZnF_PMZ"/>
    <property type="match status" value="1"/>
</dbReference>
<dbReference type="KEGG" id="jre:109010082"/>
<keyword evidence="9" id="KW-1185">Reference proteome</keyword>
<dbReference type="InterPro" id="IPR007527">
    <property type="entry name" value="Znf_SWIM"/>
</dbReference>
<evidence type="ECO:0000256" key="1">
    <source>
        <dbReference type="ARBA" id="ARBA00005889"/>
    </source>
</evidence>
<dbReference type="InterPro" id="IPR006564">
    <property type="entry name" value="Znf_PMZ"/>
</dbReference>
<comment type="similarity">
    <text evidence="1 6">Belongs to the FHY3/FAR1 family.</text>
</comment>
<dbReference type="InterPro" id="IPR031052">
    <property type="entry name" value="FHY3/FAR1"/>
</dbReference>
<reference evidence="10" key="1">
    <citation type="submission" date="2025-08" db="UniProtKB">
        <authorList>
            <consortium name="RefSeq"/>
        </authorList>
    </citation>
    <scope>IDENTIFICATION</scope>
    <source>
        <tissue evidence="10">Leaves</tissue>
    </source>
</reference>
<evidence type="ECO:0000313" key="10">
    <source>
        <dbReference type="RefSeq" id="XP_035543543.1"/>
    </source>
</evidence>
<dbReference type="PROSITE" id="PS50966">
    <property type="entry name" value="ZF_SWIM"/>
    <property type="match status" value="1"/>
</dbReference>
<dbReference type="GO" id="GO:0005634">
    <property type="term" value="C:nucleus"/>
    <property type="evidence" value="ECO:0007669"/>
    <property type="project" value="UniProtKB-SubCell"/>
</dbReference>
<evidence type="ECO:0000256" key="6">
    <source>
        <dbReference type="RuleBase" id="RU367018"/>
    </source>
</evidence>
<evidence type="ECO:0000313" key="9">
    <source>
        <dbReference type="Proteomes" id="UP000235220"/>
    </source>
</evidence>
<keyword evidence="6" id="KW-0539">Nucleus</keyword>
<dbReference type="PANTHER" id="PTHR31669">
    <property type="entry name" value="PROTEIN FAR1-RELATED SEQUENCE 10-RELATED"/>
    <property type="match status" value="1"/>
</dbReference>
<keyword evidence="2 6" id="KW-0479">Metal-binding</keyword>
<evidence type="ECO:0000256" key="7">
    <source>
        <dbReference type="SAM" id="MobiDB-lite"/>
    </source>
</evidence>
<evidence type="ECO:0000256" key="3">
    <source>
        <dbReference type="ARBA" id="ARBA00022771"/>
    </source>
</evidence>
<evidence type="ECO:0000256" key="5">
    <source>
        <dbReference type="PROSITE-ProRule" id="PRU00325"/>
    </source>
</evidence>
<evidence type="ECO:0000259" key="8">
    <source>
        <dbReference type="PROSITE" id="PS50966"/>
    </source>
</evidence>
<evidence type="ECO:0000256" key="4">
    <source>
        <dbReference type="ARBA" id="ARBA00022833"/>
    </source>
</evidence>
<dbReference type="OrthoDB" id="1002538at2759"/>
<evidence type="ECO:0000256" key="2">
    <source>
        <dbReference type="ARBA" id="ARBA00022723"/>
    </source>
</evidence>
<dbReference type="Proteomes" id="UP000235220">
    <property type="component" value="Chromosome 2"/>
</dbReference>
<sequence>MDGRHIRNNMISYLHSSAQNKVVKHLKLTSGYIEIQNSSSLPRASIDQQLTIAKICRQNPPPLVHHLKAVVVLLGPDELEAESENIQCDVNVEDSVNVEDGVNVIPSSSSGPLEPFIGMIFEEVEDAQTFYKAYARRQGFAIRTNHTRLSKDDKTLCAVDYVCTREGFRRVSRKDTDRQLPEPAETKIGCKAMMGIKKDGEKWIVNMFVVGHNHILLTPRSTSFLRGHRRVTKVQKKLIMTLNESGVPTRKIMSVLSKDSGGEFNVGCIGKDVENYLGSKRRKIFEEGDAQRLYSYFLDRQLKEPGFVFSMQVDKDGSMGSCFWADARSRAAYQYFGDTIMFGCALLVNETGESYTWLLRTWQEAMLGRAPSTIITDDDKPMAKAIVEVLLNTTHRLCLWHILQKFPEHLAHVYNKFPDFQKDFRHCIHETITTDEFEQEWALIMVKYDLGENTWLQNLYSRRDKWVPTYLRSTFCAGMSTTQRSESMNKFFKDYVRSSTMVSDFVHQYEKAINVRYFKKKEKDVRTKSTRAIMKTPFKIEEEAAIVYTRKSFTIFQDELFNSLRYQARKLYVSGEAKTYGVTAHGKETSIYHVTLEGDEGHATCTCHKWEFMGILCRHILCVFGKKAKLNILPQHYVLDRWTINAKSRPIPDIPCSDDQVWQVQDEATMRKSKSMIQLYDIVELASQSAKKHNHFTLALEKVHKELLAMEDHVECSQTMPINECIPSRSQVISNFSQTVQDPPRVPTKGRPKSLRAKNPKETQTTKKRRCSICKNEGHAKNNCPSVRYSSLIALQSLGEFANLGVPAAM</sequence>
<name>A0A6P9EHC0_JUGRE</name>
<dbReference type="GO" id="GO:0008270">
    <property type="term" value="F:zinc ion binding"/>
    <property type="evidence" value="ECO:0007669"/>
    <property type="project" value="UniProtKB-UniRule"/>
</dbReference>
<gene>
    <name evidence="10" type="primary">LOC109010082</name>
</gene>